<dbReference type="AlphaFoldDB" id="A0A7K1TIB6"/>
<feature type="transmembrane region" description="Helical" evidence="1">
    <location>
        <begin position="24"/>
        <end position="50"/>
    </location>
</feature>
<gene>
    <name evidence="2" type="ORF">GO988_17600</name>
</gene>
<evidence type="ECO:0000313" key="3">
    <source>
        <dbReference type="Proteomes" id="UP000441336"/>
    </source>
</evidence>
<dbReference type="Proteomes" id="UP000441336">
    <property type="component" value="Unassembled WGS sequence"/>
</dbReference>
<sequence>MEGLTVRKKVIPQASSTATSPADVAIGILIFVVMLVAIPFLLIGILIGILRDKFAPPKPTKPVQPRPIVRHEVLNSLFPLHYHYIMGDEISEGAWDYFDDEPLIIYQPGTSNDFFEGYFSNFKIECPRGIFVQKVNFNSTLTEVESMPLCFFNYNTKESEELLDLKGYTLYTIEQPNCFTITATNQEDNVEEFAAKEFELEIVLTDALYSPPEAF</sequence>
<keyword evidence="1" id="KW-1133">Transmembrane helix</keyword>
<name>A0A7K1TIB6_9BACT</name>
<dbReference type="EMBL" id="WQKZ01000004">
    <property type="protein sequence ID" value="MVN78147.1"/>
    <property type="molecule type" value="Genomic_DNA"/>
</dbReference>
<evidence type="ECO:0000256" key="1">
    <source>
        <dbReference type="SAM" id="Phobius"/>
    </source>
</evidence>
<protein>
    <submittedName>
        <fullName evidence="2">Uncharacterized protein</fullName>
    </submittedName>
</protein>
<keyword evidence="1" id="KW-0812">Transmembrane</keyword>
<reference evidence="2 3" key="1">
    <citation type="submission" date="2019-12" db="EMBL/GenBank/DDBJ databases">
        <title>Hymenobacter sp. HMF4947 Genome sequencing and assembly.</title>
        <authorList>
            <person name="Kang H."/>
            <person name="Cha I."/>
            <person name="Kim H."/>
            <person name="Joh K."/>
        </authorList>
    </citation>
    <scope>NUCLEOTIDE SEQUENCE [LARGE SCALE GENOMIC DNA]</scope>
    <source>
        <strain evidence="2 3">HMF4947</strain>
    </source>
</reference>
<organism evidence="2 3">
    <name type="scientific">Hymenobacter ginkgonis</name>
    <dbReference type="NCBI Taxonomy" id="2682976"/>
    <lineage>
        <taxon>Bacteria</taxon>
        <taxon>Pseudomonadati</taxon>
        <taxon>Bacteroidota</taxon>
        <taxon>Cytophagia</taxon>
        <taxon>Cytophagales</taxon>
        <taxon>Hymenobacteraceae</taxon>
        <taxon>Hymenobacter</taxon>
    </lineage>
</organism>
<evidence type="ECO:0000313" key="2">
    <source>
        <dbReference type="EMBL" id="MVN78147.1"/>
    </source>
</evidence>
<accession>A0A7K1TIB6</accession>
<comment type="caution">
    <text evidence="2">The sequence shown here is derived from an EMBL/GenBank/DDBJ whole genome shotgun (WGS) entry which is preliminary data.</text>
</comment>
<dbReference type="RefSeq" id="WP_157567942.1">
    <property type="nucleotide sequence ID" value="NZ_WQKZ01000004.1"/>
</dbReference>
<proteinExistence type="predicted"/>
<keyword evidence="1" id="KW-0472">Membrane</keyword>
<keyword evidence="3" id="KW-1185">Reference proteome</keyword>